<evidence type="ECO:0000313" key="3">
    <source>
        <dbReference type="EMBL" id="THV18571.1"/>
    </source>
</evidence>
<dbReference type="RefSeq" id="WP_136561285.1">
    <property type="nucleotide sequence ID" value="NZ_BAABLS010000002.1"/>
</dbReference>
<keyword evidence="2" id="KW-0732">Signal</keyword>
<feature type="chain" id="PRO_5038765250" evidence="2">
    <location>
        <begin position="24"/>
        <end position="66"/>
    </location>
</feature>
<keyword evidence="4" id="KW-1185">Reference proteome</keyword>
<reference evidence="3 4" key="1">
    <citation type="journal article" date="2009" name="Int. J. Syst. Evol. Microbiol.">
        <title>Nocardioides caeni sp. nov., isolated from wastewater.</title>
        <authorList>
            <person name="Yoon J.H."/>
            <person name="Kang S.J."/>
            <person name="Park S."/>
            <person name="Kim W."/>
            <person name="Oh T.K."/>
        </authorList>
    </citation>
    <scope>NUCLEOTIDE SEQUENCE [LARGE SCALE GENOMIC DNA]</scope>
    <source>
        <strain evidence="3 4">DSM 23134</strain>
    </source>
</reference>
<dbReference type="AlphaFoldDB" id="A0A4S8NQC2"/>
<gene>
    <name evidence="3" type="ORF">E9934_02875</name>
</gene>
<feature type="region of interest" description="Disordered" evidence="1">
    <location>
        <begin position="33"/>
        <end position="53"/>
    </location>
</feature>
<comment type="caution">
    <text evidence="3">The sequence shown here is derived from an EMBL/GenBank/DDBJ whole genome shotgun (WGS) entry which is preliminary data.</text>
</comment>
<name>A0A4S8NQC2_9ACTN</name>
<evidence type="ECO:0000256" key="2">
    <source>
        <dbReference type="SAM" id="SignalP"/>
    </source>
</evidence>
<protein>
    <submittedName>
        <fullName evidence="3">Uncharacterized protein</fullName>
    </submittedName>
</protein>
<proteinExistence type="predicted"/>
<sequence length="66" mass="6783">MNPIGRRLGLLCAPLVLIASGCAGPEATTLDLRTPAVRPAPDAPTTTPSDVMGELAHRGAEGLRVH</sequence>
<dbReference type="Proteomes" id="UP000307087">
    <property type="component" value="Unassembled WGS sequence"/>
</dbReference>
<dbReference type="PROSITE" id="PS51257">
    <property type="entry name" value="PROKAR_LIPOPROTEIN"/>
    <property type="match status" value="1"/>
</dbReference>
<feature type="signal peptide" evidence="2">
    <location>
        <begin position="1"/>
        <end position="23"/>
    </location>
</feature>
<feature type="compositionally biased region" description="Low complexity" evidence="1">
    <location>
        <begin position="34"/>
        <end position="48"/>
    </location>
</feature>
<evidence type="ECO:0000256" key="1">
    <source>
        <dbReference type="SAM" id="MobiDB-lite"/>
    </source>
</evidence>
<accession>A0A4S8NQC2</accession>
<evidence type="ECO:0000313" key="4">
    <source>
        <dbReference type="Proteomes" id="UP000307087"/>
    </source>
</evidence>
<organism evidence="3 4">
    <name type="scientific">Nocardioides caeni</name>
    <dbReference type="NCBI Taxonomy" id="574700"/>
    <lineage>
        <taxon>Bacteria</taxon>
        <taxon>Bacillati</taxon>
        <taxon>Actinomycetota</taxon>
        <taxon>Actinomycetes</taxon>
        <taxon>Propionibacteriales</taxon>
        <taxon>Nocardioidaceae</taxon>
        <taxon>Nocardioides</taxon>
    </lineage>
</organism>
<dbReference type="EMBL" id="STGW01000001">
    <property type="protein sequence ID" value="THV18571.1"/>
    <property type="molecule type" value="Genomic_DNA"/>
</dbReference>